<keyword evidence="1" id="KW-1133">Transmembrane helix</keyword>
<reference evidence="2 3" key="1">
    <citation type="submission" date="2020-06" db="EMBL/GenBank/DDBJ databases">
        <authorList>
            <person name="Criscuolo A."/>
        </authorList>
    </citation>
    <scope>NUCLEOTIDE SEQUENCE [LARGE SCALE GENOMIC DNA]</scope>
    <source>
        <strain evidence="3">CIP 110025</strain>
    </source>
</reference>
<protein>
    <recommendedName>
        <fullName evidence="4">DUF2157 domain-containing protein</fullName>
    </recommendedName>
</protein>
<keyword evidence="1" id="KW-0472">Membrane</keyword>
<feature type="transmembrane region" description="Helical" evidence="1">
    <location>
        <begin position="113"/>
        <end position="129"/>
    </location>
</feature>
<comment type="caution">
    <text evidence="2">The sequence shown here is derived from an EMBL/GenBank/DDBJ whole genome shotgun (WGS) entry which is preliminary data.</text>
</comment>
<evidence type="ECO:0008006" key="4">
    <source>
        <dbReference type="Google" id="ProtNLM"/>
    </source>
</evidence>
<name>A0A6V6Z8N4_9FLAO</name>
<feature type="transmembrane region" description="Helical" evidence="1">
    <location>
        <begin position="211"/>
        <end position="236"/>
    </location>
</feature>
<feature type="transmembrane region" description="Helical" evidence="1">
    <location>
        <begin position="81"/>
        <end position="101"/>
    </location>
</feature>
<feature type="transmembrane region" description="Helical" evidence="1">
    <location>
        <begin position="282"/>
        <end position="302"/>
    </location>
</feature>
<feature type="transmembrane region" description="Helical" evidence="1">
    <location>
        <begin position="48"/>
        <end position="69"/>
    </location>
</feature>
<feature type="transmembrane region" description="Helical" evidence="1">
    <location>
        <begin position="256"/>
        <end position="275"/>
    </location>
</feature>
<dbReference type="EMBL" id="CAIJDO010000212">
    <property type="protein sequence ID" value="CAD0008005.1"/>
    <property type="molecule type" value="Genomic_DNA"/>
</dbReference>
<feature type="transmembrane region" description="Helical" evidence="1">
    <location>
        <begin position="308"/>
        <end position="326"/>
    </location>
</feature>
<evidence type="ECO:0000313" key="2">
    <source>
        <dbReference type="EMBL" id="CAD0008005.1"/>
    </source>
</evidence>
<feature type="transmembrane region" description="Helical" evidence="1">
    <location>
        <begin position="135"/>
        <end position="151"/>
    </location>
</feature>
<evidence type="ECO:0000313" key="3">
    <source>
        <dbReference type="Proteomes" id="UP000556700"/>
    </source>
</evidence>
<feature type="transmembrane region" description="Helical" evidence="1">
    <location>
        <begin position="181"/>
        <end position="199"/>
    </location>
</feature>
<keyword evidence="1" id="KW-0812">Transmembrane</keyword>
<dbReference type="AlphaFoldDB" id="A0A6V6Z8N4"/>
<sequence>MIVYDKALLENLQLHEQADSLLKGGFINKAQKSLIEKELPSFKIHNNILIRIGFLLLGILLYFSIGGAISIVGYNNLPSDYLDICCYIFAIVGLAGCEFLARNNYYRNGLDEAFVFGTILNAGIAVAISTDGNNFLAVSITVAIVSLILFLRYLHLLSVLVFYLGLTLTIGYAIIDFRESAKMILPFLMMLFSIGTYYFCQNLINNLRITFYNNGILLVKSTSLVLLYFSGNYYVVREFSALLIENYYGESLEIPFAWFFWIFTFIVPALYLFLALKSKERILLWIGLFCLCFSFFTFRTYHHVLPPEVALTLGGLILFAIAYFSIRKLKNKEAGITFKPGRISNPNTFLNAEALIIASTFGMKTEVKPSESPMEFGGGDFSGGGSAGSF</sequence>
<organism evidence="2 3">
    <name type="scientific">Flavobacterium chungangense</name>
    <dbReference type="NCBI Taxonomy" id="554283"/>
    <lineage>
        <taxon>Bacteria</taxon>
        <taxon>Pseudomonadati</taxon>
        <taxon>Bacteroidota</taxon>
        <taxon>Flavobacteriia</taxon>
        <taxon>Flavobacteriales</taxon>
        <taxon>Flavobacteriaceae</taxon>
        <taxon>Flavobacterium</taxon>
    </lineage>
</organism>
<dbReference type="Proteomes" id="UP000556700">
    <property type="component" value="Unassembled WGS sequence"/>
</dbReference>
<dbReference type="RefSeq" id="WP_031456530.1">
    <property type="nucleotide sequence ID" value="NZ_CAIJDO010000212.1"/>
</dbReference>
<proteinExistence type="predicted"/>
<gene>
    <name evidence="2" type="ORF">FLACHUCJ7_03572</name>
</gene>
<accession>A0A6V6Z8N4</accession>
<feature type="transmembrane region" description="Helical" evidence="1">
    <location>
        <begin position="156"/>
        <end position="175"/>
    </location>
</feature>
<evidence type="ECO:0000256" key="1">
    <source>
        <dbReference type="SAM" id="Phobius"/>
    </source>
</evidence>
<keyword evidence="3" id="KW-1185">Reference proteome</keyword>